<dbReference type="PROSITE" id="PS51375">
    <property type="entry name" value="PPR"/>
    <property type="match status" value="5"/>
</dbReference>
<dbReference type="OrthoDB" id="601293at2759"/>
<evidence type="ECO:0000256" key="3">
    <source>
        <dbReference type="PROSITE-ProRule" id="PRU00708"/>
    </source>
</evidence>
<dbReference type="Gene3D" id="1.25.40.10">
    <property type="entry name" value="Tetratricopeptide repeat domain"/>
    <property type="match status" value="3"/>
</dbReference>
<evidence type="ECO:0008006" key="6">
    <source>
        <dbReference type="Google" id="ProtNLM"/>
    </source>
</evidence>
<keyword evidence="5" id="KW-1185">Reference proteome</keyword>
<evidence type="ECO:0000313" key="4">
    <source>
        <dbReference type="EMBL" id="KAF9604698.1"/>
    </source>
</evidence>
<feature type="repeat" description="PPR" evidence="3">
    <location>
        <begin position="219"/>
        <end position="253"/>
    </location>
</feature>
<dbReference type="InterPro" id="IPR011990">
    <property type="entry name" value="TPR-like_helical_dom_sf"/>
</dbReference>
<accession>A0A835HUT1</accession>
<feature type="repeat" description="PPR" evidence="3">
    <location>
        <begin position="95"/>
        <end position="129"/>
    </location>
</feature>
<evidence type="ECO:0000313" key="5">
    <source>
        <dbReference type="Proteomes" id="UP000631114"/>
    </source>
</evidence>
<dbReference type="Pfam" id="PF20431">
    <property type="entry name" value="E_motif"/>
    <property type="match status" value="1"/>
</dbReference>
<name>A0A835HUT1_9MAGN</name>
<feature type="repeat" description="PPR" evidence="3">
    <location>
        <begin position="188"/>
        <end position="218"/>
    </location>
</feature>
<keyword evidence="1" id="KW-0677">Repeat</keyword>
<protein>
    <recommendedName>
        <fullName evidence="6">Pentatricopeptide repeat-containing protein</fullName>
    </recommendedName>
</protein>
<evidence type="ECO:0000256" key="1">
    <source>
        <dbReference type="ARBA" id="ARBA00022737"/>
    </source>
</evidence>
<dbReference type="FunFam" id="1.25.40.10:FF:000348">
    <property type="entry name" value="Pentatricopeptide repeat-containing protein chloroplastic"/>
    <property type="match status" value="1"/>
</dbReference>
<evidence type="ECO:0000256" key="2">
    <source>
        <dbReference type="ARBA" id="ARBA00061659"/>
    </source>
</evidence>
<feature type="repeat" description="PPR" evidence="3">
    <location>
        <begin position="1"/>
        <end position="28"/>
    </location>
</feature>
<proteinExistence type="inferred from homology"/>
<comment type="similarity">
    <text evidence="2">Belongs to the PPR family. PCMP-E subfamily.</text>
</comment>
<dbReference type="EMBL" id="JADFTS010000005">
    <property type="protein sequence ID" value="KAF9604698.1"/>
    <property type="molecule type" value="Genomic_DNA"/>
</dbReference>
<dbReference type="Proteomes" id="UP000631114">
    <property type="component" value="Unassembled WGS sequence"/>
</dbReference>
<sequence length="501" mass="55830">MIMGLAKNGKRNEAIEIFKEMKLFGVSFNEVTLASLISAYSHLGGSYNGCMVHALAIKAGLEMFLLVSTNLVLIYCNSFRLGDAKVIFNEMPERNEVTWNVMLNGYSKMGLVDLARKLFDRIPVMIVDLVSACGRLVALDEGQQLHCWTVKTGLECYVFMQATIIHFYAACSMMDLACLQFESGRKDNITSWNALVAGFVRNKMVDLARQVFNEMPERDVVSWSSMVAGYAQIGQSDSTLELFHEMLESGVQPNEITMVSVLSSIASTGKMDHGKWVHDYIHDNSLPLNDNLSAALIDMYAKCGSISTALEEFHRLQDRIISISPWNAIICGLAIHGHADMSLRVFSDLQRTHIRPNSITFIGVLSACCHAGLIEQGEWYFDSMKRVYGIEPNIKHYGCMVDLFGRCGRLAEAERLIMRMPMRADIVIWGTLLAASRTHGNVEIGERAAKNLAHLEPAHGASQVLLSNLYADVGRWNEVSLVRKTLQSQRLKKLPGYSGVV</sequence>
<organism evidence="4 5">
    <name type="scientific">Coptis chinensis</name>
    <dbReference type="NCBI Taxonomy" id="261450"/>
    <lineage>
        <taxon>Eukaryota</taxon>
        <taxon>Viridiplantae</taxon>
        <taxon>Streptophyta</taxon>
        <taxon>Embryophyta</taxon>
        <taxon>Tracheophyta</taxon>
        <taxon>Spermatophyta</taxon>
        <taxon>Magnoliopsida</taxon>
        <taxon>Ranunculales</taxon>
        <taxon>Ranunculaceae</taxon>
        <taxon>Coptidoideae</taxon>
        <taxon>Coptis</taxon>
    </lineage>
</organism>
<comment type="caution">
    <text evidence="4">The sequence shown here is derived from an EMBL/GenBank/DDBJ whole genome shotgun (WGS) entry which is preliminary data.</text>
</comment>
<reference evidence="4 5" key="1">
    <citation type="submission" date="2020-10" db="EMBL/GenBank/DDBJ databases">
        <title>The Coptis chinensis genome and diversification of protoberbering-type alkaloids.</title>
        <authorList>
            <person name="Wang B."/>
            <person name="Shu S."/>
            <person name="Song C."/>
            <person name="Liu Y."/>
        </authorList>
    </citation>
    <scope>NUCLEOTIDE SEQUENCE [LARGE SCALE GENOMIC DNA]</scope>
    <source>
        <strain evidence="4">HL-2020</strain>
        <tissue evidence="4">Leaf</tissue>
    </source>
</reference>
<dbReference type="PANTHER" id="PTHR47926:SF407">
    <property type="entry name" value="(WILD MALAYSIAN BANANA) HYPOTHETICAL PROTEIN"/>
    <property type="match status" value="1"/>
</dbReference>
<dbReference type="InterPro" id="IPR046848">
    <property type="entry name" value="E_motif"/>
</dbReference>
<dbReference type="GO" id="GO:0003723">
    <property type="term" value="F:RNA binding"/>
    <property type="evidence" value="ECO:0007669"/>
    <property type="project" value="InterPro"/>
</dbReference>
<dbReference type="NCBIfam" id="TIGR00756">
    <property type="entry name" value="PPR"/>
    <property type="match status" value="4"/>
</dbReference>
<dbReference type="Pfam" id="PF01535">
    <property type="entry name" value="PPR"/>
    <property type="match status" value="2"/>
</dbReference>
<dbReference type="AlphaFoldDB" id="A0A835HUT1"/>
<dbReference type="InterPro" id="IPR046960">
    <property type="entry name" value="PPR_At4g14850-like_plant"/>
</dbReference>
<gene>
    <name evidence="4" type="ORF">IFM89_009134</name>
</gene>
<feature type="repeat" description="PPR" evidence="3">
    <location>
        <begin position="322"/>
        <end position="356"/>
    </location>
</feature>
<dbReference type="GO" id="GO:0009451">
    <property type="term" value="P:RNA modification"/>
    <property type="evidence" value="ECO:0007669"/>
    <property type="project" value="InterPro"/>
</dbReference>
<dbReference type="InterPro" id="IPR002885">
    <property type="entry name" value="PPR_rpt"/>
</dbReference>
<dbReference type="FunFam" id="1.25.40.10:FF:000212">
    <property type="entry name" value="Pentatricopeptide repeat-containing protein At2g03380, mitochondrial"/>
    <property type="match status" value="1"/>
</dbReference>
<dbReference type="PANTHER" id="PTHR47926">
    <property type="entry name" value="PENTATRICOPEPTIDE REPEAT-CONTAINING PROTEIN"/>
    <property type="match status" value="1"/>
</dbReference>
<dbReference type="Pfam" id="PF13041">
    <property type="entry name" value="PPR_2"/>
    <property type="match status" value="3"/>
</dbReference>